<organism evidence="2 3">
    <name type="scientific">Lachancea dasiensis</name>
    <dbReference type="NCBI Taxonomy" id="1072105"/>
    <lineage>
        <taxon>Eukaryota</taxon>
        <taxon>Fungi</taxon>
        <taxon>Dikarya</taxon>
        <taxon>Ascomycota</taxon>
        <taxon>Saccharomycotina</taxon>
        <taxon>Saccharomycetes</taxon>
        <taxon>Saccharomycetales</taxon>
        <taxon>Saccharomycetaceae</taxon>
        <taxon>Lachancea</taxon>
    </lineage>
</organism>
<evidence type="ECO:0000313" key="3">
    <source>
        <dbReference type="Proteomes" id="UP000190274"/>
    </source>
</evidence>
<name>A0A1G4JJL5_9SACH</name>
<dbReference type="PANTHER" id="PTHR12126">
    <property type="entry name" value="NADH-UBIQUINONE OXIDOREDUCTASE 39 KDA SUBUNIT-RELATED"/>
    <property type="match status" value="1"/>
</dbReference>
<protein>
    <submittedName>
        <fullName evidence="2">LADA_0F04610g1_1</fullName>
    </submittedName>
</protein>
<dbReference type="AlphaFoldDB" id="A0A1G4JJL5"/>
<proteinExistence type="predicted"/>
<dbReference type="Proteomes" id="UP000190274">
    <property type="component" value="Chromosome F"/>
</dbReference>
<dbReference type="InterPro" id="IPR001509">
    <property type="entry name" value="Epimerase_deHydtase"/>
</dbReference>
<dbReference type="EMBL" id="LT598458">
    <property type="protein sequence ID" value="SCU90509.1"/>
    <property type="molecule type" value="Genomic_DNA"/>
</dbReference>
<dbReference type="InterPro" id="IPR036291">
    <property type="entry name" value="NAD(P)-bd_dom_sf"/>
</dbReference>
<dbReference type="GO" id="GO:0006744">
    <property type="term" value="P:ubiquinone biosynthetic process"/>
    <property type="evidence" value="ECO:0007669"/>
    <property type="project" value="EnsemblFungi"/>
</dbReference>
<feature type="domain" description="NAD-dependent epimerase/dehydratase" evidence="1">
    <location>
        <begin position="5"/>
        <end position="80"/>
    </location>
</feature>
<dbReference type="PANTHER" id="PTHR12126:SF16">
    <property type="entry name" value="MIOREX COMPLEX COMPONENT 2"/>
    <property type="match status" value="1"/>
</dbReference>
<dbReference type="OrthoDB" id="276721at2759"/>
<accession>A0A1G4JJL5</accession>
<sequence>MVNNILVFGGNGFLGRRICQTAIERGFEVTSLSRSGTPPPVKSLWDKEWTGKVNWRRCDVLNPRSYSKYLERADNVVHSIGILLENSSYKAQINGQTAFDAKKLLQWGANPLNNNPNFTYDVMNRQSALTLAQEFAKPQYNSKLKTMTYISADRSFPGIPSGYIDSKRAAESGILQLEAELRPILARPGFMYDELDTSLGSLDFRSQLKNLLDLANWSNSKLLGRRVNCVNQLFRPTVSTQQVSRAVIQKIEDPTFRGVLELEDILNA</sequence>
<dbReference type="GO" id="GO:0044877">
    <property type="term" value="F:protein-containing complex binding"/>
    <property type="evidence" value="ECO:0007669"/>
    <property type="project" value="TreeGrafter"/>
</dbReference>
<dbReference type="GO" id="GO:0005739">
    <property type="term" value="C:mitochondrion"/>
    <property type="evidence" value="ECO:0007669"/>
    <property type="project" value="EnsemblFungi"/>
</dbReference>
<dbReference type="Gene3D" id="3.40.50.720">
    <property type="entry name" value="NAD(P)-binding Rossmann-like Domain"/>
    <property type="match status" value="1"/>
</dbReference>
<keyword evidence="3" id="KW-1185">Reference proteome</keyword>
<dbReference type="InterPro" id="IPR051207">
    <property type="entry name" value="ComplexI_NDUFA9_subunit"/>
</dbReference>
<evidence type="ECO:0000313" key="2">
    <source>
        <dbReference type="EMBL" id="SCU90509.1"/>
    </source>
</evidence>
<dbReference type="STRING" id="1266660.A0A1G4JJL5"/>
<reference evidence="2 3" key="1">
    <citation type="submission" date="2016-03" db="EMBL/GenBank/DDBJ databases">
        <authorList>
            <person name="Devillers H."/>
        </authorList>
    </citation>
    <scope>NUCLEOTIDE SEQUENCE [LARGE SCALE GENOMIC DNA]</scope>
    <source>
        <strain evidence="2">CBS 10888</strain>
    </source>
</reference>
<evidence type="ECO:0000259" key="1">
    <source>
        <dbReference type="Pfam" id="PF01370"/>
    </source>
</evidence>
<dbReference type="SUPFAM" id="SSF51735">
    <property type="entry name" value="NAD(P)-binding Rossmann-fold domains"/>
    <property type="match status" value="1"/>
</dbReference>
<dbReference type="Pfam" id="PF01370">
    <property type="entry name" value="Epimerase"/>
    <property type="match status" value="1"/>
</dbReference>
<gene>
    <name evidence="2" type="ORF">LADA_0F04610G</name>
</gene>